<dbReference type="InterPro" id="IPR002889">
    <property type="entry name" value="WSC_carb-bd"/>
</dbReference>
<keyword evidence="3" id="KW-0732">Signal</keyword>
<dbReference type="GeneID" id="27323213"/>
<keyword evidence="2" id="KW-1133">Transmembrane helix</keyword>
<gene>
    <name evidence="5" type="ORF">PV10_05368</name>
</gene>
<keyword evidence="6" id="KW-1185">Reference proteome</keyword>
<dbReference type="Pfam" id="PF01822">
    <property type="entry name" value="WSC"/>
    <property type="match status" value="1"/>
</dbReference>
<evidence type="ECO:0000313" key="6">
    <source>
        <dbReference type="Proteomes" id="UP000054302"/>
    </source>
</evidence>
<dbReference type="Proteomes" id="UP000054302">
    <property type="component" value="Unassembled WGS sequence"/>
</dbReference>
<dbReference type="EMBL" id="KN847523">
    <property type="protein sequence ID" value="KIV90743.1"/>
    <property type="molecule type" value="Genomic_DNA"/>
</dbReference>
<sequence length="366" mass="38590">MFNRLSLCGSSHHVLSAILVVLLLLFSETQGLDISYCSPENNAGSFPTYNYPYQSNGACQQHCVGSYAFAVLQGNDCWCSNYIPADQVSTSDCNQPCPGYPSEWCGSTDEGLYGYFLLSPGIPSGTLGATPSQTTSSSEETSSTSTTRATSSTSSRSTSRSTSTSGSTTGSATSSDQQTEVYTSVTTVTGEIRTVIVTPSPTVSSDANLGQPSAGGGGGTNVGKVVGIVLGVVLGVIAIIALAIWLWLRRRRQDNPDSPRPESSFMARTGDSSSSNNIPSRQVSQMSSAGLLGNKAPRINTFGMPAGTDPRSADTASSGFDRRSVGTDQRLNPYALYIHDEGRVSDVSLQDNQDYSRQLRVANPDT</sequence>
<accession>A0A0D1ZV79</accession>
<feature type="compositionally biased region" description="Polar residues" evidence="1">
    <location>
        <begin position="197"/>
        <end position="211"/>
    </location>
</feature>
<feature type="signal peptide" evidence="3">
    <location>
        <begin position="1"/>
        <end position="31"/>
    </location>
</feature>
<evidence type="ECO:0000256" key="1">
    <source>
        <dbReference type="SAM" id="MobiDB-lite"/>
    </source>
</evidence>
<dbReference type="AlphaFoldDB" id="A0A0D1ZV79"/>
<protein>
    <recommendedName>
        <fullName evidence="4">WSC domain-containing protein</fullName>
    </recommendedName>
</protein>
<evidence type="ECO:0000313" key="5">
    <source>
        <dbReference type="EMBL" id="KIV90743.1"/>
    </source>
</evidence>
<feature type="chain" id="PRO_5002237914" description="WSC domain-containing protein" evidence="3">
    <location>
        <begin position="32"/>
        <end position="366"/>
    </location>
</feature>
<evidence type="ECO:0000256" key="3">
    <source>
        <dbReference type="SAM" id="SignalP"/>
    </source>
</evidence>
<keyword evidence="2" id="KW-0812">Transmembrane</keyword>
<dbReference type="RefSeq" id="XP_016222317.1">
    <property type="nucleotide sequence ID" value="XM_016370024.1"/>
</dbReference>
<feature type="domain" description="WSC" evidence="4">
    <location>
        <begin position="31"/>
        <end position="118"/>
    </location>
</feature>
<dbReference type="SMART" id="SM00321">
    <property type="entry name" value="WSC"/>
    <property type="match status" value="1"/>
</dbReference>
<feature type="region of interest" description="Disordered" evidence="1">
    <location>
        <begin position="254"/>
        <end position="326"/>
    </location>
</feature>
<dbReference type="OrthoDB" id="2537459at2759"/>
<dbReference type="PROSITE" id="PS51212">
    <property type="entry name" value="WSC"/>
    <property type="match status" value="1"/>
</dbReference>
<dbReference type="VEuPathDB" id="FungiDB:PV10_05368"/>
<proteinExistence type="predicted"/>
<feature type="compositionally biased region" description="Polar residues" evidence="1">
    <location>
        <begin position="270"/>
        <end position="288"/>
    </location>
</feature>
<feature type="region of interest" description="Disordered" evidence="1">
    <location>
        <begin position="126"/>
        <end position="181"/>
    </location>
</feature>
<name>A0A0D1ZV79_EXOME</name>
<keyword evidence="2" id="KW-0472">Membrane</keyword>
<evidence type="ECO:0000256" key="2">
    <source>
        <dbReference type="SAM" id="Phobius"/>
    </source>
</evidence>
<reference evidence="5 6" key="1">
    <citation type="submission" date="2015-01" db="EMBL/GenBank/DDBJ databases">
        <title>The Genome Sequence of Exophiala mesophila CBS40295.</title>
        <authorList>
            <consortium name="The Broad Institute Genomics Platform"/>
            <person name="Cuomo C."/>
            <person name="de Hoog S."/>
            <person name="Gorbushina A."/>
            <person name="Stielow B."/>
            <person name="Teixiera M."/>
            <person name="Abouelleil A."/>
            <person name="Chapman S.B."/>
            <person name="Priest M."/>
            <person name="Young S.K."/>
            <person name="Wortman J."/>
            <person name="Nusbaum C."/>
            <person name="Birren B."/>
        </authorList>
    </citation>
    <scope>NUCLEOTIDE SEQUENCE [LARGE SCALE GENOMIC DNA]</scope>
    <source>
        <strain evidence="5 6">CBS 40295</strain>
    </source>
</reference>
<feature type="transmembrane region" description="Helical" evidence="2">
    <location>
        <begin position="225"/>
        <end position="248"/>
    </location>
</feature>
<feature type="compositionally biased region" description="Low complexity" evidence="1">
    <location>
        <begin position="134"/>
        <end position="175"/>
    </location>
</feature>
<organism evidence="5 6">
    <name type="scientific">Exophiala mesophila</name>
    <name type="common">Black yeast-like fungus</name>
    <dbReference type="NCBI Taxonomy" id="212818"/>
    <lineage>
        <taxon>Eukaryota</taxon>
        <taxon>Fungi</taxon>
        <taxon>Dikarya</taxon>
        <taxon>Ascomycota</taxon>
        <taxon>Pezizomycotina</taxon>
        <taxon>Eurotiomycetes</taxon>
        <taxon>Chaetothyriomycetidae</taxon>
        <taxon>Chaetothyriales</taxon>
        <taxon>Herpotrichiellaceae</taxon>
        <taxon>Exophiala</taxon>
    </lineage>
</organism>
<evidence type="ECO:0000259" key="4">
    <source>
        <dbReference type="PROSITE" id="PS51212"/>
    </source>
</evidence>
<feature type="region of interest" description="Disordered" evidence="1">
    <location>
        <begin position="197"/>
        <end position="219"/>
    </location>
</feature>